<evidence type="ECO:0000313" key="2">
    <source>
        <dbReference type="EMBL" id="RSY89705.1"/>
    </source>
</evidence>
<dbReference type="Pfam" id="PF13439">
    <property type="entry name" value="Glyco_transf_4"/>
    <property type="match status" value="1"/>
</dbReference>
<dbReference type="InterPro" id="IPR028098">
    <property type="entry name" value="Glyco_trans_4-like_N"/>
</dbReference>
<proteinExistence type="predicted"/>
<dbReference type="SUPFAM" id="SSF53756">
    <property type="entry name" value="UDP-Glycosyltransferase/glycogen phosphorylase"/>
    <property type="match status" value="1"/>
</dbReference>
<dbReference type="GO" id="GO:0016757">
    <property type="term" value="F:glycosyltransferase activity"/>
    <property type="evidence" value="ECO:0007669"/>
    <property type="project" value="UniProtKB-ARBA"/>
</dbReference>
<dbReference type="PANTHER" id="PTHR45947:SF3">
    <property type="entry name" value="SULFOQUINOVOSYL TRANSFERASE SQD2"/>
    <property type="match status" value="1"/>
</dbReference>
<dbReference type="Proteomes" id="UP000287746">
    <property type="component" value="Unassembled WGS sequence"/>
</dbReference>
<dbReference type="EMBL" id="QQYZ01000002">
    <property type="protein sequence ID" value="RSY89705.1"/>
    <property type="molecule type" value="Genomic_DNA"/>
</dbReference>
<dbReference type="Pfam" id="PF13692">
    <property type="entry name" value="Glyco_trans_1_4"/>
    <property type="match status" value="1"/>
</dbReference>
<dbReference type="RefSeq" id="WP_126003586.1">
    <property type="nucleotide sequence ID" value="NZ_QQYZ01000002.1"/>
</dbReference>
<sequence length="452" mass="49770">MFVQPLAAALGVAARDRASLTICDLTQSYSPAGGGGISTYLREKRDYVLNHTPHQLLQIVPGPEDRVTVNGRHIFAEVGAEPVRGSPNYRFILRTDAVRDLLEHYRPDIIESLCPWVLPWTAINHRRDFPETTLVAGYRTDFPNAHVHRVVEAKAGNLAARFMRMLAYGYAEITYREFDRVYTLSEDARRTLARKAITRTDVMPLGVDTTMFAPSRRDPGYRAALGIPGDGPLLIYAGRIDNEKRADRLVDMFRKLPRDLGAGLVLMGDGKLRERLMHEAQGLPIAFPGFEKDRIGLARALASSDIYVSAMADETFGISVLEAQACGLPVVGVASGAMPDRVPEGLGLLGPVDDTAAMAANVVKLWNDGAQLIGARARAMVVETYGWHRTFERLFTQIYPAARARAAERLEEDGVRIFRRRTRRDGSPVIYAADASARSPSAVPAKARLCSG</sequence>
<gene>
    <name evidence="2" type="ORF">DAH66_03415</name>
</gene>
<evidence type="ECO:0000313" key="3">
    <source>
        <dbReference type="Proteomes" id="UP000287746"/>
    </source>
</evidence>
<organism evidence="2 3">
    <name type="scientific">Sphingomonas koreensis</name>
    <dbReference type="NCBI Taxonomy" id="93064"/>
    <lineage>
        <taxon>Bacteria</taxon>
        <taxon>Pseudomonadati</taxon>
        <taxon>Pseudomonadota</taxon>
        <taxon>Alphaproteobacteria</taxon>
        <taxon>Sphingomonadales</taxon>
        <taxon>Sphingomonadaceae</taxon>
        <taxon>Sphingomonas</taxon>
    </lineage>
</organism>
<accession>A0A430G890</accession>
<keyword evidence="2" id="KW-0808">Transferase</keyword>
<name>A0A430G890_9SPHN</name>
<reference evidence="3" key="1">
    <citation type="submission" date="2018-07" db="EMBL/GenBank/DDBJ databases">
        <title>Genomic and Epidemiologic Investigation of an Indolent Hospital Outbreak.</title>
        <authorList>
            <person name="Johnson R.C."/>
            <person name="Deming C."/>
            <person name="Conlan S."/>
            <person name="Zellmer C.J."/>
            <person name="Michelin A.V."/>
            <person name="Lee-Lin S.-Q."/>
            <person name="Thomas P.J."/>
            <person name="Park M."/>
            <person name="Weingarten R.A."/>
            <person name="Less J."/>
            <person name="Dekker J.P."/>
            <person name="Frank K.M."/>
            <person name="Musser K.A."/>
            <person name="Mcquiston J.R."/>
            <person name="Henderson D.K."/>
            <person name="Lau A.F."/>
            <person name="Palmore T.N."/>
            <person name="Segre J.A."/>
        </authorList>
    </citation>
    <scope>NUCLEOTIDE SEQUENCE [LARGE SCALE GENOMIC DNA]</scope>
    <source>
        <strain evidence="3">SK-CDC1_0717</strain>
    </source>
</reference>
<protein>
    <submittedName>
        <fullName evidence="2">Glycosyltransferase</fullName>
    </submittedName>
</protein>
<feature type="domain" description="Glycosyltransferase subfamily 4-like N-terminal" evidence="1">
    <location>
        <begin position="35"/>
        <end position="210"/>
    </location>
</feature>
<comment type="caution">
    <text evidence="2">The sequence shown here is derived from an EMBL/GenBank/DDBJ whole genome shotgun (WGS) entry which is preliminary data.</text>
</comment>
<dbReference type="InterPro" id="IPR050194">
    <property type="entry name" value="Glycosyltransferase_grp1"/>
</dbReference>
<dbReference type="AlphaFoldDB" id="A0A430G890"/>
<dbReference type="Gene3D" id="3.40.50.2000">
    <property type="entry name" value="Glycogen Phosphorylase B"/>
    <property type="match status" value="2"/>
</dbReference>
<dbReference type="PANTHER" id="PTHR45947">
    <property type="entry name" value="SULFOQUINOVOSYL TRANSFERASE SQD2"/>
    <property type="match status" value="1"/>
</dbReference>
<evidence type="ECO:0000259" key="1">
    <source>
        <dbReference type="Pfam" id="PF13439"/>
    </source>
</evidence>